<name>A0ABQ5JLF3_9LACO</name>
<evidence type="ECO:0000313" key="2">
    <source>
        <dbReference type="Proteomes" id="UP001628078"/>
    </source>
</evidence>
<evidence type="ECO:0000313" key="1">
    <source>
        <dbReference type="EMBL" id="GKT04740.1"/>
    </source>
</evidence>
<dbReference type="RefSeq" id="WP_407881934.1">
    <property type="nucleotide sequence ID" value="NZ_BQXO01000001.1"/>
</dbReference>
<gene>
    <name evidence="1" type="ORF">JCM31185_00290</name>
</gene>
<sequence>MTSRKVLTPIEHERCRKAYFNFLADGLQDHDNDIWRTILWASHKFMRMSAGHTSDEQYYLVSAIDELSTAEKNQVIHELTMADEVNQ</sequence>
<dbReference type="EMBL" id="BQXO01000001">
    <property type="protein sequence ID" value="GKT04740.1"/>
    <property type="molecule type" value="Genomic_DNA"/>
</dbReference>
<protein>
    <submittedName>
        <fullName evidence="1">Uncharacterized protein</fullName>
    </submittedName>
</protein>
<proteinExistence type="predicted"/>
<organism evidence="1 2">
    <name type="scientific">Furfurilactobacillus curtus</name>
    <dbReference type="NCBI Taxonomy" id="1746200"/>
    <lineage>
        <taxon>Bacteria</taxon>
        <taxon>Bacillati</taxon>
        <taxon>Bacillota</taxon>
        <taxon>Bacilli</taxon>
        <taxon>Lactobacillales</taxon>
        <taxon>Lactobacillaceae</taxon>
        <taxon>Furfurilactobacillus</taxon>
    </lineage>
</organism>
<reference evidence="1 2" key="1">
    <citation type="submission" date="2022-03" db="EMBL/GenBank/DDBJ databases">
        <title>Draft genome sequence of Furfurilactobacillus curtus JCM 31185.</title>
        <authorList>
            <person name="Suzuki S."/>
            <person name="Endo A."/>
            <person name="Kajikawa A."/>
        </authorList>
    </citation>
    <scope>NUCLEOTIDE SEQUENCE [LARGE SCALE GENOMIC DNA]</scope>
    <source>
        <strain evidence="1 2">JCM 31185</strain>
    </source>
</reference>
<accession>A0ABQ5JLF3</accession>
<keyword evidence="2" id="KW-1185">Reference proteome</keyword>
<comment type="caution">
    <text evidence="1">The sequence shown here is derived from an EMBL/GenBank/DDBJ whole genome shotgun (WGS) entry which is preliminary data.</text>
</comment>
<dbReference type="Proteomes" id="UP001628078">
    <property type="component" value="Unassembled WGS sequence"/>
</dbReference>